<proteinExistence type="predicted"/>
<evidence type="ECO:0000313" key="3">
    <source>
        <dbReference type="EMBL" id="CBY07604.1"/>
    </source>
</evidence>
<name>E4X622_OIKDI</name>
<feature type="transmembrane region" description="Helical" evidence="2">
    <location>
        <begin position="147"/>
        <end position="168"/>
    </location>
</feature>
<evidence type="ECO:0000256" key="1">
    <source>
        <dbReference type="SAM" id="MobiDB-lite"/>
    </source>
</evidence>
<dbReference type="Proteomes" id="UP000001307">
    <property type="component" value="Unassembled WGS sequence"/>
</dbReference>
<dbReference type="OrthoDB" id="10332364at2759"/>
<protein>
    <submittedName>
        <fullName evidence="3">Uncharacterized protein</fullName>
    </submittedName>
</protein>
<keyword evidence="2" id="KW-0812">Transmembrane</keyword>
<evidence type="ECO:0000256" key="2">
    <source>
        <dbReference type="SAM" id="Phobius"/>
    </source>
</evidence>
<dbReference type="EMBL" id="FN653026">
    <property type="protein sequence ID" value="CBY07604.1"/>
    <property type="molecule type" value="Genomic_DNA"/>
</dbReference>
<keyword evidence="2" id="KW-1133">Transmembrane helix</keyword>
<dbReference type="InParanoid" id="E4X622"/>
<accession>E4X622</accession>
<dbReference type="AlphaFoldDB" id="E4X622"/>
<gene>
    <name evidence="3" type="ORF">GSOID_T00002592001</name>
</gene>
<keyword evidence="4" id="KW-1185">Reference proteome</keyword>
<sequence length="203" mass="23635">MEMNSGLTIFSNYEMAEKMLHKIDTYGEELMQNRKMNNTLAICDRTQKGNLRWEKCTVTGCYNVSKCKDCFSLDLDSSAWTFSQDYPIHFNCRDENSLQSLPEIGNIGFFECCGGDYFLYYVPEKNVTSEDQPKRKAAFSKTTLNNIFYGTLTGLFIFGAIVIICWFLRSYTERIKQREKEIERANAEKSRRDREKKIAKSSQ</sequence>
<keyword evidence="2" id="KW-0472">Membrane</keyword>
<evidence type="ECO:0000313" key="4">
    <source>
        <dbReference type="Proteomes" id="UP000001307"/>
    </source>
</evidence>
<organism evidence="3">
    <name type="scientific">Oikopleura dioica</name>
    <name type="common">Tunicate</name>
    <dbReference type="NCBI Taxonomy" id="34765"/>
    <lineage>
        <taxon>Eukaryota</taxon>
        <taxon>Metazoa</taxon>
        <taxon>Chordata</taxon>
        <taxon>Tunicata</taxon>
        <taxon>Appendicularia</taxon>
        <taxon>Copelata</taxon>
        <taxon>Oikopleuridae</taxon>
        <taxon>Oikopleura</taxon>
    </lineage>
</organism>
<reference evidence="3" key="1">
    <citation type="journal article" date="2010" name="Science">
        <title>Plasticity of animal genome architecture unmasked by rapid evolution of a pelagic tunicate.</title>
        <authorList>
            <person name="Denoeud F."/>
            <person name="Henriet S."/>
            <person name="Mungpakdee S."/>
            <person name="Aury J.M."/>
            <person name="Da Silva C."/>
            <person name="Brinkmann H."/>
            <person name="Mikhaleva J."/>
            <person name="Olsen L.C."/>
            <person name="Jubin C."/>
            <person name="Canestro C."/>
            <person name="Bouquet J.M."/>
            <person name="Danks G."/>
            <person name="Poulain J."/>
            <person name="Campsteijn C."/>
            <person name="Adamski M."/>
            <person name="Cross I."/>
            <person name="Yadetie F."/>
            <person name="Muffato M."/>
            <person name="Louis A."/>
            <person name="Butcher S."/>
            <person name="Tsagkogeorga G."/>
            <person name="Konrad A."/>
            <person name="Singh S."/>
            <person name="Jensen M.F."/>
            <person name="Cong E.H."/>
            <person name="Eikeseth-Otteraa H."/>
            <person name="Noel B."/>
            <person name="Anthouard V."/>
            <person name="Porcel B.M."/>
            <person name="Kachouri-Lafond R."/>
            <person name="Nishino A."/>
            <person name="Ugolini M."/>
            <person name="Chourrout P."/>
            <person name="Nishida H."/>
            <person name="Aasland R."/>
            <person name="Huzurbazar S."/>
            <person name="Westhof E."/>
            <person name="Delsuc F."/>
            <person name="Lehrach H."/>
            <person name="Reinhardt R."/>
            <person name="Weissenbach J."/>
            <person name="Roy S.W."/>
            <person name="Artiguenave F."/>
            <person name="Postlethwait J.H."/>
            <person name="Manak J.R."/>
            <person name="Thompson E.M."/>
            <person name="Jaillon O."/>
            <person name="Du Pasquier L."/>
            <person name="Boudinot P."/>
            <person name="Liberles D.A."/>
            <person name="Volff J.N."/>
            <person name="Philippe H."/>
            <person name="Lenhard B."/>
            <person name="Roest Crollius H."/>
            <person name="Wincker P."/>
            <person name="Chourrout D."/>
        </authorList>
    </citation>
    <scope>NUCLEOTIDE SEQUENCE [LARGE SCALE GENOMIC DNA]</scope>
</reference>
<feature type="region of interest" description="Disordered" evidence="1">
    <location>
        <begin position="182"/>
        <end position="203"/>
    </location>
</feature>